<name>A0ABP8MYD5_9BACT</name>
<dbReference type="RefSeq" id="WP_345323607.1">
    <property type="nucleotide sequence ID" value="NZ_BAABGA010000037.1"/>
</dbReference>
<reference evidence="2" key="1">
    <citation type="journal article" date="2019" name="Int. J. Syst. Evol. Microbiol.">
        <title>The Global Catalogue of Microorganisms (GCM) 10K type strain sequencing project: providing services to taxonomists for standard genome sequencing and annotation.</title>
        <authorList>
            <consortium name="The Broad Institute Genomics Platform"/>
            <consortium name="The Broad Institute Genome Sequencing Center for Infectious Disease"/>
            <person name="Wu L."/>
            <person name="Ma J."/>
        </authorList>
    </citation>
    <scope>NUCLEOTIDE SEQUENCE [LARGE SCALE GENOMIC DNA]</scope>
    <source>
        <strain evidence="2">JCM 17759</strain>
    </source>
</reference>
<evidence type="ECO:0000313" key="2">
    <source>
        <dbReference type="Proteomes" id="UP001500840"/>
    </source>
</evidence>
<dbReference type="EMBL" id="BAABGA010000037">
    <property type="protein sequence ID" value="GAA4456554.1"/>
    <property type="molecule type" value="Genomic_DNA"/>
</dbReference>
<proteinExistence type="predicted"/>
<keyword evidence="2" id="KW-1185">Reference proteome</keyword>
<evidence type="ECO:0000313" key="1">
    <source>
        <dbReference type="EMBL" id="GAA4456554.1"/>
    </source>
</evidence>
<gene>
    <name evidence="1" type="ORF">GCM10023156_32060</name>
</gene>
<dbReference type="Proteomes" id="UP001500840">
    <property type="component" value="Unassembled WGS sequence"/>
</dbReference>
<comment type="caution">
    <text evidence="1">The sequence shown here is derived from an EMBL/GenBank/DDBJ whole genome shotgun (WGS) entry which is preliminary data.</text>
</comment>
<accession>A0ABP8MYD5</accession>
<protein>
    <submittedName>
        <fullName evidence="1">Uncharacterized protein</fullName>
    </submittedName>
</protein>
<sequence>MVIDRYEVTKQESLRQQAYDVFQGIRLCATAHGANGFLARGVCHEDLKSIYMNSSRDQYTHAVHGLWHYAKSPLCSEETRQEIREILSAIADRMIRNVTAENDYDSLRANGTARTVWGRLSGWTRCRVGFDIIDVRRVGMPKRFEVLRILENGQSGYVAFSVHRAWDHGGHRRP</sequence>
<organism evidence="1 2">
    <name type="scientific">Novipirellula rosea</name>
    <dbReference type="NCBI Taxonomy" id="1031540"/>
    <lineage>
        <taxon>Bacteria</taxon>
        <taxon>Pseudomonadati</taxon>
        <taxon>Planctomycetota</taxon>
        <taxon>Planctomycetia</taxon>
        <taxon>Pirellulales</taxon>
        <taxon>Pirellulaceae</taxon>
        <taxon>Novipirellula</taxon>
    </lineage>
</organism>